<evidence type="ECO:0000256" key="7">
    <source>
        <dbReference type="PIRSR" id="PIRSR000398-1"/>
    </source>
</evidence>
<sequence>MKKNDIKPFIKWAGGKGQLVETIKQRYPMKKYKIDKYIEPFIGGGAVLFDLLGEYSFKKIYISDINEELINTYVIIRDDVENLILILEKMQAEYISLDEIGRKEYFYKIREQYNDEILSEKNKVKKAALFLFLNKTCFNGLYRVNKKGKFNVPIGSYKNPKICDSMNLRNVSKSLSNIEIKNSDYRECIDLVDEKTFVYIDPPYRPLNNTSSFKSYSKNDFNDNEQIELAKFYRELDKKGAFVILSNSDPKNIDENDEFFDDLYSDYNIERIEAKRVINSKSSNRGAIKEILVSNFKVDR</sequence>
<reference evidence="9 10" key="1">
    <citation type="submission" date="2016-10" db="EMBL/GenBank/DDBJ databases">
        <authorList>
            <person name="de Groot N.N."/>
        </authorList>
    </citation>
    <scope>NUCLEOTIDE SEQUENCE [LARGE SCALE GENOMIC DNA]</scope>
    <source>
        <strain evidence="9 10">Calf135</strain>
    </source>
</reference>
<evidence type="ECO:0000256" key="6">
    <source>
        <dbReference type="ARBA" id="ARBA00047942"/>
    </source>
</evidence>
<dbReference type="PIRSF" id="PIRSF000398">
    <property type="entry name" value="M_m6A_EcoRV"/>
    <property type="match status" value="1"/>
</dbReference>
<evidence type="ECO:0000313" key="9">
    <source>
        <dbReference type="EMBL" id="SEN52663.1"/>
    </source>
</evidence>
<gene>
    <name evidence="9" type="ORF">SAMN05216454_10556</name>
</gene>
<accession>A0A1H8H8S5</accession>
<feature type="binding site" evidence="7">
    <location>
        <position position="16"/>
    </location>
    <ligand>
        <name>S-adenosyl-L-methionine</name>
        <dbReference type="ChEBI" id="CHEBI:59789"/>
    </ligand>
</feature>
<feature type="binding site" evidence="7">
    <location>
        <position position="201"/>
    </location>
    <ligand>
        <name>S-adenosyl-L-methionine</name>
        <dbReference type="ChEBI" id="CHEBI:59789"/>
    </ligand>
</feature>
<dbReference type="GO" id="GO:0009007">
    <property type="term" value="F:site-specific DNA-methyltransferase (adenine-specific) activity"/>
    <property type="evidence" value="ECO:0007669"/>
    <property type="project" value="UniProtKB-UniRule"/>
</dbReference>
<dbReference type="PRINTS" id="PR00505">
    <property type="entry name" value="D12N6MTFRASE"/>
</dbReference>
<dbReference type="PROSITE" id="PS00092">
    <property type="entry name" value="N6_MTASE"/>
    <property type="match status" value="1"/>
</dbReference>
<dbReference type="InterPro" id="IPR002052">
    <property type="entry name" value="DNA_methylase_N6_adenine_CS"/>
</dbReference>
<dbReference type="GO" id="GO:0043565">
    <property type="term" value="F:sequence-specific DNA binding"/>
    <property type="evidence" value="ECO:0007669"/>
    <property type="project" value="TreeGrafter"/>
</dbReference>
<evidence type="ECO:0000256" key="1">
    <source>
        <dbReference type="ARBA" id="ARBA00006594"/>
    </source>
</evidence>
<dbReference type="NCBIfam" id="TIGR00571">
    <property type="entry name" value="dam"/>
    <property type="match status" value="1"/>
</dbReference>
<evidence type="ECO:0000313" key="10">
    <source>
        <dbReference type="Proteomes" id="UP000199512"/>
    </source>
</evidence>
<dbReference type="InterPro" id="IPR012263">
    <property type="entry name" value="M_m6A_EcoRV"/>
</dbReference>
<dbReference type="PANTHER" id="PTHR30481:SF3">
    <property type="entry name" value="DNA ADENINE METHYLASE"/>
    <property type="match status" value="1"/>
</dbReference>
<feature type="binding site" evidence="7">
    <location>
        <position position="64"/>
    </location>
    <ligand>
        <name>S-adenosyl-L-methionine</name>
        <dbReference type="ChEBI" id="CHEBI:59789"/>
    </ligand>
</feature>
<dbReference type="GO" id="GO:0032259">
    <property type="term" value="P:methylation"/>
    <property type="evidence" value="ECO:0007669"/>
    <property type="project" value="UniProtKB-KW"/>
</dbReference>
<dbReference type="PANTHER" id="PTHR30481">
    <property type="entry name" value="DNA ADENINE METHYLASE"/>
    <property type="match status" value="1"/>
</dbReference>
<name>A0A1H8H8S5_9FIRM</name>
<evidence type="ECO:0000256" key="5">
    <source>
        <dbReference type="ARBA" id="ARBA00022691"/>
    </source>
</evidence>
<protein>
    <recommendedName>
        <fullName evidence="2 8">Site-specific DNA-methyltransferase (adenine-specific)</fullName>
        <ecNumber evidence="2 8">2.1.1.72</ecNumber>
    </recommendedName>
</protein>
<dbReference type="RefSeq" id="WP_207645477.1">
    <property type="nucleotide sequence ID" value="NZ_FODF01000005.1"/>
</dbReference>
<dbReference type="GO" id="GO:1904047">
    <property type="term" value="F:S-adenosyl-L-methionine binding"/>
    <property type="evidence" value="ECO:0007669"/>
    <property type="project" value="TreeGrafter"/>
</dbReference>
<keyword evidence="4 8" id="KW-0808">Transferase</keyword>
<dbReference type="GO" id="GO:0009307">
    <property type="term" value="P:DNA restriction-modification system"/>
    <property type="evidence" value="ECO:0007669"/>
    <property type="project" value="InterPro"/>
</dbReference>
<dbReference type="Gene3D" id="3.40.50.150">
    <property type="entry name" value="Vaccinia Virus protein VP39"/>
    <property type="match status" value="1"/>
</dbReference>
<organism evidence="9 10">
    <name type="scientific">Peptostreptococcus russellii</name>
    <dbReference type="NCBI Taxonomy" id="215200"/>
    <lineage>
        <taxon>Bacteria</taxon>
        <taxon>Bacillati</taxon>
        <taxon>Bacillota</taxon>
        <taxon>Clostridia</taxon>
        <taxon>Peptostreptococcales</taxon>
        <taxon>Peptostreptococcaceae</taxon>
        <taxon>Peptostreptococcus</taxon>
    </lineage>
</organism>
<dbReference type="AlphaFoldDB" id="A0A1H8H8S5"/>
<feature type="binding site" evidence="7">
    <location>
        <position position="12"/>
    </location>
    <ligand>
        <name>S-adenosyl-L-methionine</name>
        <dbReference type="ChEBI" id="CHEBI:59789"/>
    </ligand>
</feature>
<dbReference type="EMBL" id="FODF01000005">
    <property type="protein sequence ID" value="SEN52663.1"/>
    <property type="molecule type" value="Genomic_DNA"/>
</dbReference>
<evidence type="ECO:0000256" key="8">
    <source>
        <dbReference type="RuleBase" id="RU361257"/>
    </source>
</evidence>
<dbReference type="GO" id="GO:0006298">
    <property type="term" value="P:mismatch repair"/>
    <property type="evidence" value="ECO:0007669"/>
    <property type="project" value="TreeGrafter"/>
</dbReference>
<dbReference type="InterPro" id="IPR012327">
    <property type="entry name" value="MeTrfase_D12"/>
</dbReference>
<comment type="similarity">
    <text evidence="1 8">Belongs to the N(4)/N(6)-methyltransferase family.</text>
</comment>
<keyword evidence="10" id="KW-1185">Reference proteome</keyword>
<keyword evidence="3 8" id="KW-0489">Methyltransferase</keyword>
<dbReference type="InterPro" id="IPR029063">
    <property type="entry name" value="SAM-dependent_MTases_sf"/>
</dbReference>
<dbReference type="SUPFAM" id="SSF53335">
    <property type="entry name" value="S-adenosyl-L-methionine-dependent methyltransferases"/>
    <property type="match status" value="1"/>
</dbReference>
<evidence type="ECO:0000256" key="2">
    <source>
        <dbReference type="ARBA" id="ARBA00011900"/>
    </source>
</evidence>
<dbReference type="EC" id="2.1.1.72" evidence="2 8"/>
<comment type="catalytic activity">
    <reaction evidence="6 8">
        <text>a 2'-deoxyadenosine in DNA + S-adenosyl-L-methionine = an N(6)-methyl-2'-deoxyadenosine in DNA + S-adenosyl-L-homocysteine + H(+)</text>
        <dbReference type="Rhea" id="RHEA:15197"/>
        <dbReference type="Rhea" id="RHEA-COMP:12418"/>
        <dbReference type="Rhea" id="RHEA-COMP:12419"/>
        <dbReference type="ChEBI" id="CHEBI:15378"/>
        <dbReference type="ChEBI" id="CHEBI:57856"/>
        <dbReference type="ChEBI" id="CHEBI:59789"/>
        <dbReference type="ChEBI" id="CHEBI:90615"/>
        <dbReference type="ChEBI" id="CHEBI:90616"/>
        <dbReference type="EC" id="2.1.1.72"/>
    </reaction>
</comment>
<keyword evidence="5 8" id="KW-0949">S-adenosyl-L-methionine</keyword>
<evidence type="ECO:0000256" key="4">
    <source>
        <dbReference type="ARBA" id="ARBA00022679"/>
    </source>
</evidence>
<dbReference type="InterPro" id="IPR023095">
    <property type="entry name" value="Ade_MeTrfase_dom_2"/>
</dbReference>
<evidence type="ECO:0000256" key="3">
    <source>
        <dbReference type="ARBA" id="ARBA00022603"/>
    </source>
</evidence>
<dbReference type="Proteomes" id="UP000199512">
    <property type="component" value="Unassembled WGS sequence"/>
</dbReference>
<dbReference type="Pfam" id="PF02086">
    <property type="entry name" value="MethyltransfD12"/>
    <property type="match status" value="1"/>
</dbReference>
<proteinExistence type="inferred from homology"/>
<dbReference type="STRING" id="215200.SAMN05216454_10556"/>
<dbReference type="Gene3D" id="1.10.1020.10">
    <property type="entry name" value="Adenine-specific Methyltransferase, Domain 2"/>
    <property type="match status" value="1"/>
</dbReference>